<keyword evidence="4" id="KW-0378">Hydrolase</keyword>
<dbReference type="InterPro" id="IPR050107">
    <property type="entry name" value="ABC_carbohydrate_import_ATPase"/>
</dbReference>
<gene>
    <name evidence="4" type="primary">rbsA</name>
    <name evidence="4" type="ORF">NCTC10168_00641</name>
</gene>
<dbReference type="Pfam" id="PF00005">
    <property type="entry name" value="ABC_tran"/>
    <property type="match status" value="2"/>
</dbReference>
<reference evidence="4 5" key="1">
    <citation type="submission" date="2019-01" db="EMBL/GenBank/DDBJ databases">
        <authorList>
            <consortium name="Pathogen Informatics"/>
        </authorList>
    </citation>
    <scope>NUCLEOTIDE SEQUENCE [LARGE SCALE GENOMIC DNA]</scope>
    <source>
        <strain evidence="4 5">NCTC10168</strain>
    </source>
</reference>
<accession>A0A449B5A5</accession>
<dbReference type="PANTHER" id="PTHR43790">
    <property type="entry name" value="CARBOHYDRATE TRANSPORT ATP-BINDING PROTEIN MG119-RELATED"/>
    <property type="match status" value="1"/>
</dbReference>
<dbReference type="PROSITE" id="PS00211">
    <property type="entry name" value="ABC_TRANSPORTER_1"/>
    <property type="match status" value="1"/>
</dbReference>
<keyword evidence="5" id="KW-1185">Reference proteome</keyword>
<evidence type="ECO:0000256" key="1">
    <source>
        <dbReference type="ARBA" id="ARBA00022741"/>
    </source>
</evidence>
<dbReference type="GO" id="GO:0016887">
    <property type="term" value="F:ATP hydrolysis activity"/>
    <property type="evidence" value="ECO:0007669"/>
    <property type="project" value="InterPro"/>
</dbReference>
<protein>
    <submittedName>
        <fullName evidence="4">Simple sugar ABC transporter ATP-binding protein,P59-like protein</fullName>
        <ecNumber evidence="4">3.6.3.17</ecNumber>
    </submittedName>
</protein>
<dbReference type="InterPro" id="IPR003593">
    <property type="entry name" value="AAA+_ATPase"/>
</dbReference>
<keyword evidence="1" id="KW-0547">Nucleotide-binding</keyword>
<feature type="domain" description="ABC transporter" evidence="3">
    <location>
        <begin position="7"/>
        <end position="244"/>
    </location>
</feature>
<evidence type="ECO:0000256" key="2">
    <source>
        <dbReference type="ARBA" id="ARBA00022840"/>
    </source>
</evidence>
<dbReference type="CDD" id="cd03216">
    <property type="entry name" value="ABC_Carb_Monos_I"/>
    <property type="match status" value="1"/>
</dbReference>
<dbReference type="Gene3D" id="3.40.50.300">
    <property type="entry name" value="P-loop containing nucleotide triphosphate hydrolases"/>
    <property type="match status" value="2"/>
</dbReference>
<sequence>MKQEYAVEFDHITKDFVGIRANDDVTFKVKKGSIHALIGENGAGKSTLTSILFGLYEPTSGSFKINGKTMIIKDPNHANELGIGMVHQHFKLVNVYTNLQNIVMGSEFNFNNTNLIDYKSAAIKIKAIQDLYDFKFKLNQKTGSATVATQQKVEIMKMLYRDADILIFDEPTAVLTDQEIKGLLATMKEFRRNGKTIIFISHKLHEIKEVADEATVLRKGKVIGTFDVKETSIAELASAMVGKKVVMPKNSIPFDEENAKTEIELENVSVKNSSGISLKDINLKLRRGEILAIAGVEGNGQETLEYLFTGLLKPKAGKMLKHYYAEDGSETVKDISKWSVDMKNRKGNINIVPGDRHKHAMVLDFNIRDNSILRLLNDKKYAPFGFINSNKKEKLFQDIKINYDVRGTNNGNSMARSLSGGNQQKAVVGREMTNPHDVLVIVQPTRGLDVGAIDLIHTKIIKEKEAGKAILLISYELDEVLALADTIAVINEGRILSVKAASNYTREEIGLLMAESKKEGQEDK</sequence>
<dbReference type="SUPFAM" id="SSF52540">
    <property type="entry name" value="P-loop containing nucleoside triphosphate hydrolases"/>
    <property type="match status" value="2"/>
</dbReference>
<dbReference type="InterPro" id="IPR027417">
    <property type="entry name" value="P-loop_NTPase"/>
</dbReference>
<evidence type="ECO:0000259" key="3">
    <source>
        <dbReference type="PROSITE" id="PS50893"/>
    </source>
</evidence>
<dbReference type="GO" id="GO:0005524">
    <property type="term" value="F:ATP binding"/>
    <property type="evidence" value="ECO:0007669"/>
    <property type="project" value="UniProtKB-KW"/>
</dbReference>
<dbReference type="CDD" id="cd03215">
    <property type="entry name" value="ABC_Carb_Monos_II"/>
    <property type="match status" value="1"/>
</dbReference>
<dbReference type="OrthoDB" id="9771863at2"/>
<name>A0A449B5A5_9BACT</name>
<evidence type="ECO:0000313" key="5">
    <source>
        <dbReference type="Proteomes" id="UP000290243"/>
    </source>
</evidence>
<dbReference type="InterPro" id="IPR003439">
    <property type="entry name" value="ABC_transporter-like_ATP-bd"/>
</dbReference>
<dbReference type="PANTHER" id="PTHR43790:SF4">
    <property type="entry name" value="GUANOSINE IMPORT ATP-BINDING PROTEIN NUPO"/>
    <property type="match status" value="1"/>
</dbReference>
<dbReference type="PROSITE" id="PS50893">
    <property type="entry name" value="ABC_TRANSPORTER_2"/>
    <property type="match status" value="2"/>
</dbReference>
<dbReference type="RefSeq" id="WP_129647038.1">
    <property type="nucleotide sequence ID" value="NZ_LR215037.1"/>
</dbReference>
<dbReference type="SMART" id="SM00382">
    <property type="entry name" value="AAA"/>
    <property type="match status" value="1"/>
</dbReference>
<proteinExistence type="predicted"/>
<dbReference type="EMBL" id="LR215037">
    <property type="protein sequence ID" value="VEU75708.1"/>
    <property type="molecule type" value="Genomic_DNA"/>
</dbReference>
<dbReference type="AlphaFoldDB" id="A0A449B5A5"/>
<dbReference type="InterPro" id="IPR017871">
    <property type="entry name" value="ABC_transporter-like_CS"/>
</dbReference>
<dbReference type="Proteomes" id="UP000290243">
    <property type="component" value="Chromosome"/>
</dbReference>
<feature type="domain" description="ABC transporter" evidence="3">
    <location>
        <begin position="263"/>
        <end position="517"/>
    </location>
</feature>
<dbReference type="KEGG" id="mmau:NCTC10168_00641"/>
<keyword evidence="2 4" id="KW-0067">ATP-binding</keyword>
<organism evidence="4 5">
    <name type="scientific">Mycoplasmopsis maculosa</name>
    <dbReference type="NCBI Taxonomy" id="114885"/>
    <lineage>
        <taxon>Bacteria</taxon>
        <taxon>Bacillati</taxon>
        <taxon>Mycoplasmatota</taxon>
        <taxon>Mycoplasmoidales</taxon>
        <taxon>Metamycoplasmataceae</taxon>
        <taxon>Mycoplasmopsis</taxon>
    </lineage>
</organism>
<evidence type="ECO:0000313" key="4">
    <source>
        <dbReference type="EMBL" id="VEU75708.1"/>
    </source>
</evidence>
<dbReference type="EC" id="3.6.3.17" evidence="4"/>